<feature type="compositionally biased region" description="Pro residues" evidence="2">
    <location>
        <begin position="238"/>
        <end position="249"/>
    </location>
</feature>
<feature type="compositionally biased region" description="Basic and acidic residues" evidence="2">
    <location>
        <begin position="1"/>
        <end position="12"/>
    </location>
</feature>
<dbReference type="PANTHER" id="PTHR23248:SF63">
    <property type="entry name" value="PHOSPHOLIPID SCRAMBLASE"/>
    <property type="match status" value="1"/>
</dbReference>
<feature type="compositionally biased region" description="Low complexity" evidence="2">
    <location>
        <begin position="43"/>
        <end position="72"/>
    </location>
</feature>
<organism evidence="3 4">
    <name type="scientific">Octopus vulgaris</name>
    <name type="common">Common octopus</name>
    <dbReference type="NCBI Taxonomy" id="6645"/>
    <lineage>
        <taxon>Eukaryota</taxon>
        <taxon>Metazoa</taxon>
        <taxon>Spiralia</taxon>
        <taxon>Lophotrochozoa</taxon>
        <taxon>Mollusca</taxon>
        <taxon>Cephalopoda</taxon>
        <taxon>Coleoidea</taxon>
        <taxon>Octopodiformes</taxon>
        <taxon>Octopoda</taxon>
        <taxon>Incirrata</taxon>
        <taxon>Octopodidae</taxon>
        <taxon>Octopus</taxon>
    </lineage>
</organism>
<keyword evidence="4" id="KW-1185">Reference proteome</keyword>
<dbReference type="Pfam" id="PF03803">
    <property type="entry name" value="Scramblase"/>
    <property type="match status" value="1"/>
</dbReference>
<protein>
    <recommendedName>
        <fullName evidence="5">Phospholipid scramblase</fullName>
    </recommendedName>
</protein>
<feature type="compositionally biased region" description="Low complexity" evidence="2">
    <location>
        <begin position="90"/>
        <end position="133"/>
    </location>
</feature>
<feature type="compositionally biased region" description="Polar residues" evidence="2">
    <location>
        <begin position="274"/>
        <end position="287"/>
    </location>
</feature>
<feature type="compositionally biased region" description="Low complexity" evidence="2">
    <location>
        <begin position="140"/>
        <end position="225"/>
    </location>
</feature>
<dbReference type="Proteomes" id="UP001162480">
    <property type="component" value="Chromosome 26"/>
</dbReference>
<dbReference type="GO" id="GO:0005886">
    <property type="term" value="C:plasma membrane"/>
    <property type="evidence" value="ECO:0007669"/>
    <property type="project" value="TreeGrafter"/>
</dbReference>
<gene>
    <name evidence="3" type="ORF">OCTVUL_1B025831</name>
</gene>
<evidence type="ECO:0000256" key="2">
    <source>
        <dbReference type="SAM" id="MobiDB-lite"/>
    </source>
</evidence>
<feature type="compositionally biased region" description="Pro residues" evidence="2">
    <location>
        <begin position="73"/>
        <end position="89"/>
    </location>
</feature>
<dbReference type="InterPro" id="IPR025659">
    <property type="entry name" value="Tubby-like_C"/>
</dbReference>
<evidence type="ECO:0000313" key="4">
    <source>
        <dbReference type="Proteomes" id="UP001162480"/>
    </source>
</evidence>
<feature type="compositionally biased region" description="Low complexity" evidence="2">
    <location>
        <begin position="14"/>
        <end position="28"/>
    </location>
</feature>
<dbReference type="GO" id="GO:0017128">
    <property type="term" value="F:phospholipid scramblase activity"/>
    <property type="evidence" value="ECO:0007669"/>
    <property type="project" value="InterPro"/>
</dbReference>
<dbReference type="AlphaFoldDB" id="A0AA36BVT5"/>
<evidence type="ECO:0000256" key="1">
    <source>
        <dbReference type="ARBA" id="ARBA00005350"/>
    </source>
</evidence>
<feature type="region of interest" description="Disordered" evidence="2">
    <location>
        <begin position="1"/>
        <end position="292"/>
    </location>
</feature>
<sequence>MADTNPSKKDSDDTPSSQQAAPDAPPSQGAYPTLPPSTPSNVTPQQQSQGYPTQPQSQGYPNQQQPQGYNAQQPPPQGYPNQQQPPPQGYPTQQQPQGYPTQQQPQGYPNQQQPQGYQQPSQGYQQPSQGYPNQQPPQGYPSQQQPPQGYPSQQQPQGHPNQQQPQQGYPNQQQPQGYPTQQQPQGYPNQQPQGHYNQQQGYPNQQPQGYQGQQPGYAPPQSGGYSQPPVSGQGQGKPPAPPGYVPPPTTNASKSQPPVPPGFTSESAIGFNQPRAQPQNTGGQNMPQWMARPENTSNCPPGLEYLTMVDQILIQQQVDALETFTSFESSNKYTVLNSLGQQVYIAAEESELCMRQCLGSMRGFVMHMIDNMGQEVMKVTRELKIGAGCCWFACCNPCSLEVVVEAPVGKVIGKVKQRCSFVRPLFDVMNENDEVVFKIQGPYCMWAGPCCIGDQNFYVHSPDMSRKVATISKEFSGLVKEMFTKADNFGISFPMDLDVNMKATLLGSVFLIDFMYYELLKSPTT</sequence>
<dbReference type="EMBL" id="OX597839">
    <property type="protein sequence ID" value="CAI9741571.1"/>
    <property type="molecule type" value="Genomic_DNA"/>
</dbReference>
<name>A0AA36BVT5_OCTVU</name>
<comment type="similarity">
    <text evidence="1">Belongs to the phospholipid scramblase family.</text>
</comment>
<accession>A0AA36BVT5</accession>
<dbReference type="SUPFAM" id="SSF54518">
    <property type="entry name" value="Tubby C-terminal domain-like"/>
    <property type="match status" value="1"/>
</dbReference>
<proteinExistence type="inferred from homology"/>
<dbReference type="InterPro" id="IPR005552">
    <property type="entry name" value="Scramblase"/>
</dbReference>
<evidence type="ECO:0008006" key="5">
    <source>
        <dbReference type="Google" id="ProtNLM"/>
    </source>
</evidence>
<evidence type="ECO:0000313" key="3">
    <source>
        <dbReference type="EMBL" id="CAI9741571.1"/>
    </source>
</evidence>
<reference evidence="3" key="1">
    <citation type="submission" date="2023-08" db="EMBL/GenBank/DDBJ databases">
        <authorList>
            <person name="Alioto T."/>
            <person name="Alioto T."/>
            <person name="Gomez Garrido J."/>
        </authorList>
    </citation>
    <scope>NUCLEOTIDE SEQUENCE</scope>
</reference>
<dbReference type="PANTHER" id="PTHR23248">
    <property type="entry name" value="PHOSPHOLIPID SCRAMBLASE-RELATED"/>
    <property type="match status" value="1"/>
</dbReference>